<feature type="binding site" evidence="9">
    <location>
        <position position="320"/>
    </location>
    <ligand>
        <name>1-deoxy-D-xylulose 5-phosphate</name>
        <dbReference type="ChEBI" id="CHEBI:57792"/>
    </ligand>
</feature>
<dbReference type="InterPro" id="IPR013644">
    <property type="entry name" value="DXP_reductoisomerase_C"/>
</dbReference>
<dbReference type="Pfam" id="PF13288">
    <property type="entry name" value="DXPR_C"/>
    <property type="match status" value="1"/>
</dbReference>
<dbReference type="EC" id="1.1.1.267" evidence="9"/>
<dbReference type="PANTHER" id="PTHR30525:SF0">
    <property type="entry name" value="1-DEOXY-D-XYLULOSE 5-PHOSPHATE REDUCTOISOMERASE, CHLOROPLASTIC"/>
    <property type="match status" value="1"/>
</dbReference>
<evidence type="ECO:0000313" key="15">
    <source>
        <dbReference type="Proteomes" id="UP000029714"/>
    </source>
</evidence>
<evidence type="ECO:0000313" key="14">
    <source>
        <dbReference type="EMBL" id="TLD94500.1"/>
    </source>
</evidence>
<dbReference type="Proteomes" id="UP000029714">
    <property type="component" value="Unassembled WGS sequence"/>
</dbReference>
<evidence type="ECO:0000259" key="11">
    <source>
        <dbReference type="Pfam" id="PF08436"/>
    </source>
</evidence>
<evidence type="ECO:0000313" key="16">
    <source>
        <dbReference type="Proteomes" id="UP000477070"/>
    </source>
</evidence>
<feature type="binding site" evidence="9">
    <location>
        <position position="8"/>
    </location>
    <ligand>
        <name>NADPH</name>
        <dbReference type="ChEBI" id="CHEBI:57783"/>
    </ligand>
</feature>
<feature type="binding site" evidence="9">
    <location>
        <position position="329"/>
    </location>
    <ligand>
        <name>1-deoxy-D-xylulose 5-phosphate</name>
        <dbReference type="ChEBI" id="CHEBI:57792"/>
    </ligand>
</feature>
<dbReference type="InterPro" id="IPR026877">
    <property type="entry name" value="DXPR_C"/>
</dbReference>
<feature type="domain" description="1-deoxy-D-xylulose 5-phosphate reductoisomerase C-terminal" evidence="11">
    <location>
        <begin position="254"/>
        <end position="337"/>
    </location>
</feature>
<feature type="binding site" evidence="9">
    <location>
        <position position="33"/>
    </location>
    <ligand>
        <name>NADPH</name>
        <dbReference type="ChEBI" id="CHEBI:57783"/>
    </ligand>
</feature>
<feature type="binding site" evidence="9">
    <location>
        <position position="326"/>
    </location>
    <ligand>
        <name>1-deoxy-D-xylulose 5-phosphate</name>
        <dbReference type="ChEBI" id="CHEBI:57792"/>
    </ligand>
</feature>
<feature type="binding site" evidence="9">
    <location>
        <position position="10"/>
    </location>
    <ligand>
        <name>NADPH</name>
        <dbReference type="ChEBI" id="CHEBI:57783"/>
    </ligand>
</feature>
<sequence length="492" mass="54964">MVILGSTGSIGVNALRVARTFGLQIEAMSCNSNVAVFNEQIAAFRPKFVAICDESKLALLKPRDSRVYVGDSGVKEMIKKAKSKAVLNAIVGFAGLKFSLCALKEGKRLLLANKETLVIGGNLVREILLKQDSKDFTKGAAKKDSKKSKKNKHKVIESKTTKTWRDFEDSKFIESSFLESGFVVSNRGIESDSKNPNILDNNLENLEVIESRNSMDCREIDMFESNKHFALKDSKIDSKKDKKSSKNPNFLKHIFPIDSEHFSLYSLGVKSGAKNVRKLYITASGGALRDMPLSEINNATLEQVLKHPTWNMGAKITIDSATLINKLYEILEAFWLFGTRKIDAVIEKSSLIHAFVESSDGSIKAFLSKADMCLPLAFGLHSKRAKKRFSIEKISVTDLARLEFRGIDVTRYPLWRFKDLLLANPALGVVLNAANEHLQTLFIESKINFGTFYSVLPQVLGHFSDISPCKNLIEIYDLRDEVINFCEGLMKS</sequence>
<reference evidence="13 16" key="4">
    <citation type="submission" date="2019-12" db="EMBL/GenBank/DDBJ databases">
        <title>Multi-Generational Helicobacter saguini Isolates.</title>
        <authorList>
            <person name="Mannion A."/>
            <person name="Shen Z."/>
            <person name="Fox J.G."/>
        </authorList>
    </citation>
    <scope>NUCLEOTIDE SEQUENCE [LARGE SCALE GENOMIC DNA]</scope>
    <source>
        <strain evidence="13">16-048</strain>
        <strain evidence="16">16-048 (F4)</strain>
    </source>
</reference>
<comment type="function">
    <text evidence="9">Catalyzes the NADPH-dependent rearrangement and reduction of 1-deoxy-D-xylulose-5-phosphate (DXP) to 2-C-methyl-D-erythritol 4-phosphate (MEP).</text>
</comment>
<reference evidence="14" key="3">
    <citation type="submission" date="2018-04" db="EMBL/GenBank/DDBJ databases">
        <authorList>
            <person name="Sheh A."/>
            <person name="Shen Z."/>
            <person name="Mannion A.J."/>
            <person name="Fox J.G."/>
        </authorList>
    </citation>
    <scope>NUCLEOTIDE SEQUENCE</scope>
    <source>
        <strain evidence="14">MIT 97-6194</strain>
    </source>
</reference>
<dbReference type="Gene3D" id="1.10.1740.10">
    <property type="match status" value="1"/>
</dbReference>
<comment type="caution">
    <text evidence="9">Lacks conserved residue(s) required for the propagation of feature annotation.</text>
</comment>
<evidence type="ECO:0000256" key="5">
    <source>
        <dbReference type="ARBA" id="ARBA00023002"/>
    </source>
</evidence>
<dbReference type="UniPathway" id="UPA00056">
    <property type="reaction ID" value="UER00092"/>
</dbReference>
<keyword evidence="7 9" id="KW-0414">Isoprene biosynthesis</keyword>
<dbReference type="EMBL" id="QBIU01000002">
    <property type="protein sequence ID" value="MWV70795.1"/>
    <property type="molecule type" value="Genomic_DNA"/>
</dbReference>
<dbReference type="PANTHER" id="PTHR30525">
    <property type="entry name" value="1-DEOXY-D-XYLULOSE 5-PHOSPHATE REDUCTOISOMERASE"/>
    <property type="match status" value="1"/>
</dbReference>
<feature type="binding site" evidence="9">
    <location>
        <position position="115"/>
    </location>
    <ligand>
        <name>NADPH</name>
        <dbReference type="ChEBI" id="CHEBI:57783"/>
    </ligand>
</feature>
<feature type="binding site" evidence="9">
    <location>
        <position position="113"/>
    </location>
    <ligand>
        <name>NADPH</name>
        <dbReference type="ChEBI" id="CHEBI:57783"/>
    </ligand>
</feature>
<feature type="binding site" evidence="9">
    <location>
        <position position="284"/>
    </location>
    <ligand>
        <name>1-deoxy-D-xylulose 5-phosphate</name>
        <dbReference type="ChEBI" id="CHEBI:57792"/>
    </ligand>
</feature>
<feature type="binding site" evidence="9">
    <location>
        <position position="260"/>
    </location>
    <ligand>
        <name>Mn(2+)</name>
        <dbReference type="ChEBI" id="CHEBI:29035"/>
    </ligand>
</feature>
<dbReference type="Pfam" id="PF02670">
    <property type="entry name" value="DXP_reductoisom"/>
    <property type="match status" value="1"/>
</dbReference>
<feature type="binding site" evidence="9">
    <location>
        <position position="258"/>
    </location>
    <ligand>
        <name>Mn(2+)</name>
        <dbReference type="ChEBI" id="CHEBI:29035"/>
    </ligand>
</feature>
<comment type="similarity">
    <text evidence="2 9">Belongs to the DXR family.</text>
</comment>
<feature type="binding site" evidence="9">
    <location>
        <position position="329"/>
    </location>
    <ligand>
        <name>Mn(2+)</name>
        <dbReference type="ChEBI" id="CHEBI:29035"/>
    </ligand>
</feature>
<dbReference type="EMBL" id="JRMP02000006">
    <property type="protein sequence ID" value="TLD94500.1"/>
    <property type="molecule type" value="Genomic_DNA"/>
</dbReference>
<keyword evidence="6 9" id="KW-0464">Manganese</keyword>
<name>A0A347VNX8_9HELI</name>
<dbReference type="InterPro" id="IPR036169">
    <property type="entry name" value="DXPR_C_sf"/>
</dbReference>
<evidence type="ECO:0000256" key="1">
    <source>
        <dbReference type="ARBA" id="ARBA00005094"/>
    </source>
</evidence>
<dbReference type="SUPFAM" id="SSF51735">
    <property type="entry name" value="NAD(P)-binding Rossmann-fold domains"/>
    <property type="match status" value="1"/>
</dbReference>
<feature type="binding site" evidence="9">
    <location>
        <position position="325"/>
    </location>
    <ligand>
        <name>1-deoxy-D-xylulose 5-phosphate</name>
        <dbReference type="ChEBI" id="CHEBI:57792"/>
    </ligand>
</feature>
<keyword evidence="9" id="KW-0460">Magnesium</keyword>
<evidence type="ECO:0000256" key="8">
    <source>
        <dbReference type="ARBA" id="ARBA00048543"/>
    </source>
</evidence>
<evidence type="ECO:0000256" key="6">
    <source>
        <dbReference type="ARBA" id="ARBA00023211"/>
    </source>
</evidence>
<protein>
    <recommendedName>
        <fullName evidence="9">1-deoxy-D-xylulose 5-phosphate reductoisomerase</fullName>
        <shortName evidence="9">DXP reductoisomerase</shortName>
        <ecNumber evidence="9">1.1.1.267</ecNumber>
    </recommendedName>
    <alternativeName>
        <fullName evidence="9">1-deoxyxylulose-5-phosphate reductoisomerase</fullName>
    </alternativeName>
    <alternativeName>
        <fullName evidence="9">2-C-methyl-D-erythritol 4-phosphate synthase</fullName>
    </alternativeName>
</protein>
<comment type="cofactor">
    <cofactor evidence="9">
        <name>Mg(2+)</name>
        <dbReference type="ChEBI" id="CHEBI:18420"/>
    </cofactor>
    <cofactor evidence="9">
        <name>Mn(2+)</name>
        <dbReference type="ChEBI" id="CHEBI:29035"/>
    </cofactor>
</comment>
<dbReference type="AlphaFoldDB" id="A0A347VNX8"/>
<gene>
    <name evidence="9" type="primary">dxr</name>
    <name evidence="13" type="ORF">DCO61_12580</name>
    <name evidence="14" type="ORF">LS64_004845</name>
</gene>
<dbReference type="Pfam" id="PF08436">
    <property type="entry name" value="DXP_redisom_C"/>
    <property type="match status" value="1"/>
</dbReference>
<evidence type="ECO:0000313" key="13">
    <source>
        <dbReference type="EMBL" id="MWV70795.1"/>
    </source>
</evidence>
<feature type="binding site" evidence="9">
    <location>
        <position position="9"/>
    </location>
    <ligand>
        <name>NADPH</name>
        <dbReference type="ChEBI" id="CHEBI:57783"/>
    </ligand>
</feature>
<reference evidence="14 15" key="1">
    <citation type="journal article" date="2014" name="Genome Announc.">
        <title>Draft genome sequences of eight enterohepatic helicobacter species isolated from both laboratory and wild rodents.</title>
        <authorList>
            <person name="Sheh A."/>
            <person name="Shen Z."/>
            <person name="Fox J.G."/>
        </authorList>
    </citation>
    <scope>NUCLEOTIDE SEQUENCE [LARGE SCALE GENOMIC DNA]</scope>
    <source>
        <strain evidence="14 15">MIT 97-6194</strain>
    </source>
</reference>
<comment type="caution">
    <text evidence="14">The sequence shown here is derived from an EMBL/GenBank/DDBJ whole genome shotgun (WGS) entry which is preliminary data.</text>
</comment>
<comment type="pathway">
    <text evidence="1 9">Isoprenoid biosynthesis; isopentenyl diphosphate biosynthesis via DXP pathway; isopentenyl diphosphate from 1-deoxy-D-xylulose 5-phosphate: step 1/6.</text>
</comment>
<feature type="binding site" evidence="9">
    <location>
        <position position="114"/>
    </location>
    <ligand>
        <name>1-deoxy-D-xylulose 5-phosphate</name>
        <dbReference type="ChEBI" id="CHEBI:57792"/>
    </ligand>
</feature>
<dbReference type="Gene3D" id="3.40.50.720">
    <property type="entry name" value="NAD(P)-binding Rossmann-like Domain"/>
    <property type="match status" value="1"/>
</dbReference>
<keyword evidence="3 9" id="KW-0479">Metal-binding</keyword>
<feature type="binding site" evidence="9">
    <location>
        <position position="259"/>
    </location>
    <ligand>
        <name>1-deoxy-D-xylulose 5-phosphate</name>
        <dbReference type="ChEBI" id="CHEBI:57792"/>
    </ligand>
</feature>
<keyword evidence="4 9" id="KW-0521">NADP</keyword>
<dbReference type="GO" id="GO:0070402">
    <property type="term" value="F:NADPH binding"/>
    <property type="evidence" value="ECO:0007669"/>
    <property type="project" value="InterPro"/>
</dbReference>
<dbReference type="HAMAP" id="MF_00183">
    <property type="entry name" value="DXP_reductoisom"/>
    <property type="match status" value="1"/>
</dbReference>
<feature type="domain" description="1-deoxy-D-xylulose 5-phosphate reductoisomerase N-terminal" evidence="10">
    <location>
        <begin position="1"/>
        <end position="121"/>
    </location>
</feature>
<organism evidence="14 15">
    <name type="scientific">Helicobacter saguini</name>
    <dbReference type="NCBI Taxonomy" id="1548018"/>
    <lineage>
        <taxon>Bacteria</taxon>
        <taxon>Pseudomonadati</taxon>
        <taxon>Campylobacterota</taxon>
        <taxon>Epsilonproteobacteria</taxon>
        <taxon>Campylobacterales</taxon>
        <taxon>Helicobacteraceae</taxon>
        <taxon>Helicobacter</taxon>
    </lineage>
</organism>
<evidence type="ECO:0000256" key="2">
    <source>
        <dbReference type="ARBA" id="ARBA00006825"/>
    </source>
</evidence>
<feature type="binding site" evidence="9">
    <location>
        <position position="313"/>
    </location>
    <ligand>
        <name>NADPH</name>
        <dbReference type="ChEBI" id="CHEBI:57783"/>
    </ligand>
</feature>
<dbReference type="GO" id="GO:0030604">
    <property type="term" value="F:1-deoxy-D-xylulose-5-phosphate reductoisomerase activity"/>
    <property type="evidence" value="ECO:0007669"/>
    <property type="project" value="UniProtKB-UniRule"/>
</dbReference>
<dbReference type="InterPro" id="IPR003821">
    <property type="entry name" value="DXP_reductoisomerase"/>
</dbReference>
<evidence type="ECO:0000259" key="10">
    <source>
        <dbReference type="Pfam" id="PF02670"/>
    </source>
</evidence>
<evidence type="ECO:0000259" key="12">
    <source>
        <dbReference type="Pfam" id="PF13288"/>
    </source>
</evidence>
<dbReference type="GO" id="GO:0051484">
    <property type="term" value="P:isopentenyl diphosphate biosynthetic process, methylerythritol 4-phosphate pathway involved in terpenoid biosynthetic process"/>
    <property type="evidence" value="ECO:0007669"/>
    <property type="project" value="TreeGrafter"/>
</dbReference>
<reference evidence="14 15" key="2">
    <citation type="journal article" date="2016" name="Infect. Immun.">
        <title>Helicobacter saguini, a Novel Helicobacter Isolated from Cotton-Top Tamarins with Ulcerative Colitis, Has Proinflammatory Properties and Induces Typhlocolitis and Dysplasia in Gnotobiotic IL-10-/- Mice.</title>
        <authorList>
            <person name="Shen Z."/>
            <person name="Mannion A."/>
            <person name="Whary M.T."/>
            <person name="Muthupalani S."/>
            <person name="Sheh A."/>
            <person name="Feng Y."/>
            <person name="Gong G."/>
            <person name="Vandamme P."/>
            <person name="Holcombe H.R."/>
            <person name="Paster B.J."/>
            <person name="Fox J.G."/>
        </authorList>
    </citation>
    <scope>NUCLEOTIDE SEQUENCE [LARGE SCALE GENOMIC DNA]</scope>
    <source>
        <strain evidence="14 15">MIT 97-6194</strain>
    </source>
</reference>
<accession>A0A347VNX8</accession>
<feature type="domain" description="DXP reductoisomerase C-terminal" evidence="12">
    <location>
        <begin position="367"/>
        <end position="474"/>
    </location>
</feature>
<feature type="binding site" evidence="9">
    <location>
        <position position="260"/>
    </location>
    <ligand>
        <name>1-deoxy-D-xylulose 5-phosphate</name>
        <dbReference type="ChEBI" id="CHEBI:57792"/>
    </ligand>
</feature>
<evidence type="ECO:0000256" key="3">
    <source>
        <dbReference type="ARBA" id="ARBA00022723"/>
    </source>
</evidence>
<dbReference type="Proteomes" id="UP000477070">
    <property type="component" value="Unassembled WGS sequence"/>
</dbReference>
<comment type="catalytic activity">
    <reaction evidence="8">
        <text>2-C-methyl-D-erythritol 4-phosphate + NADP(+) = 1-deoxy-D-xylulose 5-phosphate + NADPH + H(+)</text>
        <dbReference type="Rhea" id="RHEA:13717"/>
        <dbReference type="ChEBI" id="CHEBI:15378"/>
        <dbReference type="ChEBI" id="CHEBI:57783"/>
        <dbReference type="ChEBI" id="CHEBI:57792"/>
        <dbReference type="ChEBI" id="CHEBI:58262"/>
        <dbReference type="ChEBI" id="CHEBI:58349"/>
        <dbReference type="EC" id="1.1.1.267"/>
    </reaction>
    <physiologicalReaction direction="right-to-left" evidence="8">
        <dbReference type="Rhea" id="RHEA:13719"/>
    </physiologicalReaction>
</comment>
<evidence type="ECO:0000256" key="7">
    <source>
        <dbReference type="ARBA" id="ARBA00023229"/>
    </source>
</evidence>
<dbReference type="SUPFAM" id="SSF69055">
    <property type="entry name" value="1-deoxy-D-xylulose-5-phosphate reductoisomerase, C-terminal domain"/>
    <property type="match status" value="1"/>
</dbReference>
<dbReference type="OrthoDB" id="9806546at2"/>
<evidence type="ECO:0000256" key="4">
    <source>
        <dbReference type="ARBA" id="ARBA00022857"/>
    </source>
</evidence>
<keyword evidence="5 9" id="KW-0560">Oxidoreductase</keyword>
<dbReference type="RefSeq" id="WP_052062554.1">
    <property type="nucleotide sequence ID" value="NZ_JRMP02000006.1"/>
</dbReference>
<proteinExistence type="inferred from homology"/>
<dbReference type="InterPro" id="IPR036291">
    <property type="entry name" value="NAD(P)-bd_dom_sf"/>
</dbReference>
<keyword evidence="15" id="KW-1185">Reference proteome</keyword>
<feature type="binding site" evidence="9">
    <location>
        <position position="307"/>
    </location>
    <ligand>
        <name>1-deoxy-D-xylulose 5-phosphate</name>
        <dbReference type="ChEBI" id="CHEBI:57792"/>
    </ligand>
</feature>
<dbReference type="InterPro" id="IPR013512">
    <property type="entry name" value="DXP_reductoisomerase_N"/>
</dbReference>
<feature type="binding site" evidence="9">
    <location>
        <position position="7"/>
    </location>
    <ligand>
        <name>NADPH</name>
        <dbReference type="ChEBI" id="CHEBI:57783"/>
    </ligand>
</feature>
<dbReference type="SUPFAM" id="SSF55347">
    <property type="entry name" value="Glyceraldehyde-3-phosphate dehydrogenase-like, C-terminal domain"/>
    <property type="match status" value="1"/>
</dbReference>
<dbReference type="GO" id="GO:0030145">
    <property type="term" value="F:manganese ion binding"/>
    <property type="evidence" value="ECO:0007669"/>
    <property type="project" value="TreeGrafter"/>
</dbReference>
<evidence type="ECO:0000256" key="9">
    <source>
        <dbReference type="HAMAP-Rule" id="MF_00183"/>
    </source>
</evidence>